<dbReference type="Proteomes" id="UP000784435">
    <property type="component" value="Unassembled WGS sequence"/>
</dbReference>
<feature type="transmembrane region" description="Helical" evidence="5">
    <location>
        <begin position="155"/>
        <end position="175"/>
    </location>
</feature>
<reference evidence="7" key="2">
    <citation type="submission" date="2021-09" db="EMBL/GenBank/DDBJ databases">
        <authorList>
            <person name="Gilroy R."/>
        </authorList>
    </citation>
    <scope>NUCLEOTIDE SEQUENCE</scope>
    <source>
        <strain evidence="7">ChiGjej5B5-7349</strain>
    </source>
</reference>
<dbReference type="EMBL" id="DYUK01000288">
    <property type="protein sequence ID" value="HJG81262.1"/>
    <property type="molecule type" value="Genomic_DNA"/>
</dbReference>
<comment type="subcellular location">
    <subcellularLocation>
        <location evidence="1">Cell membrane</location>
        <topology evidence="1">Multi-pass membrane protein</topology>
    </subcellularLocation>
</comment>
<evidence type="ECO:0000313" key="8">
    <source>
        <dbReference type="Proteomes" id="UP000784435"/>
    </source>
</evidence>
<gene>
    <name evidence="7" type="ORF">K8V08_12705</name>
</gene>
<reference evidence="7" key="1">
    <citation type="journal article" date="2021" name="PeerJ">
        <title>Extensive microbial diversity within the chicken gut microbiome revealed by metagenomics and culture.</title>
        <authorList>
            <person name="Gilroy R."/>
            <person name="Ravi A."/>
            <person name="Getino M."/>
            <person name="Pursley I."/>
            <person name="Horton D.L."/>
            <person name="Alikhan N.F."/>
            <person name="Baker D."/>
            <person name="Gharbi K."/>
            <person name="Hall N."/>
            <person name="Watson M."/>
            <person name="Adriaenssens E.M."/>
            <person name="Foster-Nyarko E."/>
            <person name="Jarju S."/>
            <person name="Secka A."/>
            <person name="Antonio M."/>
            <person name="Oren A."/>
            <person name="Chaudhuri R.R."/>
            <person name="La Ragione R."/>
            <person name="Hildebrand F."/>
            <person name="Pallen M.J."/>
        </authorList>
    </citation>
    <scope>NUCLEOTIDE SEQUENCE</scope>
    <source>
        <strain evidence="7">ChiGjej5B5-7349</strain>
    </source>
</reference>
<dbReference type="InterPro" id="IPR020846">
    <property type="entry name" value="MFS_dom"/>
</dbReference>
<keyword evidence="3 5" id="KW-1133">Transmembrane helix</keyword>
<feature type="transmembrane region" description="Helical" evidence="5">
    <location>
        <begin position="295"/>
        <end position="314"/>
    </location>
</feature>
<feature type="transmembrane region" description="Helical" evidence="5">
    <location>
        <begin position="187"/>
        <end position="204"/>
    </location>
</feature>
<feature type="transmembrane region" description="Helical" evidence="5">
    <location>
        <begin position="97"/>
        <end position="114"/>
    </location>
</feature>
<feature type="transmembrane region" description="Helical" evidence="5">
    <location>
        <begin position="126"/>
        <end position="149"/>
    </location>
</feature>
<dbReference type="Gene3D" id="1.20.1250.20">
    <property type="entry name" value="MFS general substrate transporter like domains"/>
    <property type="match status" value="2"/>
</dbReference>
<dbReference type="SUPFAM" id="SSF103473">
    <property type="entry name" value="MFS general substrate transporter"/>
    <property type="match status" value="2"/>
</dbReference>
<feature type="transmembrane region" description="Helical" evidence="5">
    <location>
        <begin position="350"/>
        <end position="368"/>
    </location>
</feature>
<feature type="non-terminal residue" evidence="7">
    <location>
        <position position="387"/>
    </location>
</feature>
<accession>A0A921MFM8</accession>
<evidence type="ECO:0000313" key="7">
    <source>
        <dbReference type="EMBL" id="HJG81262.1"/>
    </source>
</evidence>
<dbReference type="Pfam" id="PF07690">
    <property type="entry name" value="MFS_1"/>
    <property type="match status" value="1"/>
</dbReference>
<dbReference type="InterPro" id="IPR011701">
    <property type="entry name" value="MFS"/>
</dbReference>
<feature type="transmembrane region" description="Helical" evidence="5">
    <location>
        <begin position="216"/>
        <end position="234"/>
    </location>
</feature>
<keyword evidence="2 5" id="KW-0812">Transmembrane</keyword>
<dbReference type="PANTHER" id="PTHR42718:SF35">
    <property type="entry name" value="BLL0718 PROTEIN"/>
    <property type="match status" value="1"/>
</dbReference>
<dbReference type="GO" id="GO:0005886">
    <property type="term" value="C:plasma membrane"/>
    <property type="evidence" value="ECO:0007669"/>
    <property type="project" value="UniProtKB-SubCell"/>
</dbReference>
<organism evidence="7 8">
    <name type="scientific">Brevibacterium senegalense</name>
    <dbReference type="NCBI Taxonomy" id="1033736"/>
    <lineage>
        <taxon>Bacteria</taxon>
        <taxon>Bacillati</taxon>
        <taxon>Actinomycetota</taxon>
        <taxon>Actinomycetes</taxon>
        <taxon>Micrococcales</taxon>
        <taxon>Brevibacteriaceae</taxon>
        <taxon>Brevibacterium</taxon>
    </lineage>
</organism>
<feature type="transmembrane region" description="Helical" evidence="5">
    <location>
        <begin position="326"/>
        <end position="344"/>
    </location>
</feature>
<feature type="transmembrane region" description="Helical" evidence="5">
    <location>
        <begin position="254"/>
        <end position="275"/>
    </location>
</feature>
<protein>
    <submittedName>
        <fullName evidence="7">MFS transporter</fullName>
    </submittedName>
</protein>
<name>A0A921MFM8_9MICO</name>
<sequence length="387" mass="40119">MIVLALSLAATSVSFMQTLVVPIQNHLPQLLDSTRSATAWVLTVSLVAAAVTTPISGRLADLWGKRRVLLALVVLLILGSLIAALAPGLWWLLLGRALQGVSMGVIAVGISILGDLPDRRLSVTGIAFVSASLGFGGALGLPLAAWIVQVGDWKTLFWSTVGLGVANLLVVWFTVPHSPGTGRKVDLLGAAGLGVGLSGILIAVSQGPLWGWTSPLTLAVAGGGVLVLAGWVLFELRLDEPIVDLRQFSRRPVLFANLGAVALGFSFFVMEVAYLQILELPAHTEAGLGLTMFEASMALVPPSLAMMAAAPVGARITNRYGARVSTCSGALVAAAGYGIALLWHDEVWHFILAGTVSCVGVAVAYAAIPTLIMAEVPREATGSAVGV</sequence>
<dbReference type="PANTHER" id="PTHR42718">
    <property type="entry name" value="MAJOR FACILITATOR SUPERFAMILY MULTIDRUG TRANSPORTER MFSC"/>
    <property type="match status" value="1"/>
</dbReference>
<keyword evidence="4 5" id="KW-0472">Membrane</keyword>
<comment type="caution">
    <text evidence="7">The sequence shown here is derived from an EMBL/GenBank/DDBJ whole genome shotgun (WGS) entry which is preliminary data.</text>
</comment>
<evidence type="ECO:0000259" key="6">
    <source>
        <dbReference type="PROSITE" id="PS50850"/>
    </source>
</evidence>
<evidence type="ECO:0000256" key="1">
    <source>
        <dbReference type="ARBA" id="ARBA00004651"/>
    </source>
</evidence>
<dbReference type="AlphaFoldDB" id="A0A921MFM8"/>
<evidence type="ECO:0000256" key="5">
    <source>
        <dbReference type="SAM" id="Phobius"/>
    </source>
</evidence>
<evidence type="ECO:0000256" key="4">
    <source>
        <dbReference type="ARBA" id="ARBA00023136"/>
    </source>
</evidence>
<feature type="transmembrane region" description="Helical" evidence="5">
    <location>
        <begin position="68"/>
        <end position="91"/>
    </location>
</feature>
<evidence type="ECO:0000256" key="2">
    <source>
        <dbReference type="ARBA" id="ARBA00022692"/>
    </source>
</evidence>
<evidence type="ECO:0000256" key="3">
    <source>
        <dbReference type="ARBA" id="ARBA00022989"/>
    </source>
</evidence>
<dbReference type="InterPro" id="IPR036259">
    <property type="entry name" value="MFS_trans_sf"/>
</dbReference>
<dbReference type="PROSITE" id="PS50850">
    <property type="entry name" value="MFS"/>
    <property type="match status" value="1"/>
</dbReference>
<feature type="transmembrane region" description="Helical" evidence="5">
    <location>
        <begin position="38"/>
        <end position="56"/>
    </location>
</feature>
<proteinExistence type="predicted"/>
<dbReference type="GO" id="GO:0022857">
    <property type="term" value="F:transmembrane transporter activity"/>
    <property type="evidence" value="ECO:0007669"/>
    <property type="project" value="InterPro"/>
</dbReference>
<feature type="domain" description="Major facilitator superfamily (MFS) profile" evidence="6">
    <location>
        <begin position="2"/>
        <end position="387"/>
    </location>
</feature>